<dbReference type="Gene3D" id="3.10.290.20">
    <property type="entry name" value="Ubiquitin-like 2 activating enzyme e1b. Chain: B, domain 3"/>
    <property type="match status" value="1"/>
</dbReference>
<dbReference type="AlphaFoldDB" id="A0AAD1XD97"/>
<evidence type="ECO:0000256" key="3">
    <source>
        <dbReference type="ARBA" id="ARBA00015203"/>
    </source>
</evidence>
<comment type="catalytic activity">
    <reaction evidence="9 11">
        <text>ATP + [NEDD8 protein] + [E1 NEDD8-activating enzyme]-L-cysteine = AMP + diphosphate + [E1 NEDD8-activating enzyme]-S-[NEDD8 protein]-yl-L-cysteine.</text>
        <dbReference type="EC" id="6.2.1.64"/>
    </reaction>
</comment>
<evidence type="ECO:0000256" key="1">
    <source>
        <dbReference type="ARBA" id="ARBA00005032"/>
    </source>
</evidence>
<sequence>METENLDERYRDLDNLFLRDSKFAPELFAPNDALKTILFDAAKVLVIGAGGLGCEILKDLALSGFRDITVIDMDTIDVTNLNRQFLFRKKDVGKHKSEVAAAFIEERCSGVKVTAHTNMIQDFDADFYREFHVIIAGLDNIEARRWLNALLHSMVEFDDDGKPDIATVKPLIDGGTEGFRGQARLIMPHMSGCFECTLSSLPKQNSYPMCTIAETPRLPEHCIQHAYVIQWPEHFKDKKVDKDSPDDMNWIFERAKERAESYNIEGVTYFLTMGVVKNIIPAIASTNALVSAACVNEALKVATFCNKSVDNYFMFMGQTSVYTSTFPFEKDENCLVCASQRESQTVAGSKLLKEFRDELQEKFTLSNPGLTAESTNKTLYISGPLGKKTKQNLELSMAQLVESGFLDKQDIIQVTDKAIPTVMKVYVKIE</sequence>
<dbReference type="InterPro" id="IPR045886">
    <property type="entry name" value="ThiF/MoeB/HesA"/>
</dbReference>
<dbReference type="EC" id="6.2.1.64" evidence="8 11"/>
<keyword evidence="6 11" id="KW-0833">Ubl conjugation pathway</keyword>
<dbReference type="PROSITE" id="PS00865">
    <property type="entry name" value="UBIQUITIN_ACTIVAT_2"/>
    <property type="match status" value="1"/>
</dbReference>
<organism evidence="13 14">
    <name type="scientific">Euplotes crassus</name>
    <dbReference type="NCBI Taxonomy" id="5936"/>
    <lineage>
        <taxon>Eukaryota</taxon>
        <taxon>Sar</taxon>
        <taxon>Alveolata</taxon>
        <taxon>Ciliophora</taxon>
        <taxon>Intramacronucleata</taxon>
        <taxon>Spirotrichea</taxon>
        <taxon>Hypotrichia</taxon>
        <taxon>Euplotida</taxon>
        <taxon>Euplotidae</taxon>
        <taxon>Moneuplotes</taxon>
    </lineage>
</organism>
<evidence type="ECO:0000256" key="5">
    <source>
        <dbReference type="ARBA" id="ARBA00022741"/>
    </source>
</evidence>
<dbReference type="PANTHER" id="PTHR10953">
    <property type="entry name" value="UBIQUITIN-ACTIVATING ENZYME E1"/>
    <property type="match status" value="1"/>
</dbReference>
<evidence type="ECO:0000256" key="10">
    <source>
        <dbReference type="PROSITE-ProRule" id="PRU10132"/>
    </source>
</evidence>
<dbReference type="GO" id="GO:0045116">
    <property type="term" value="P:protein neddylation"/>
    <property type="evidence" value="ECO:0007669"/>
    <property type="project" value="UniProtKB-UniRule"/>
</dbReference>
<dbReference type="Proteomes" id="UP001295684">
    <property type="component" value="Unassembled WGS sequence"/>
</dbReference>
<evidence type="ECO:0000259" key="12">
    <source>
        <dbReference type="SMART" id="SM01181"/>
    </source>
</evidence>
<dbReference type="GO" id="GO:0005524">
    <property type="term" value="F:ATP binding"/>
    <property type="evidence" value="ECO:0007669"/>
    <property type="project" value="UniProtKB-UniRule"/>
</dbReference>
<dbReference type="EMBL" id="CAMPGE010011300">
    <property type="protein sequence ID" value="CAI2370135.1"/>
    <property type="molecule type" value="Genomic_DNA"/>
</dbReference>
<comment type="function">
    <text evidence="11">Catalytic subunit of the dimeric E1 enzyme, which activates NEDD8.</text>
</comment>
<gene>
    <name evidence="13" type="ORF">ECRASSUSDP1_LOCUS11443</name>
</gene>
<dbReference type="InterPro" id="IPR000594">
    <property type="entry name" value="ThiF_NAD_FAD-bd"/>
</dbReference>
<evidence type="ECO:0000313" key="14">
    <source>
        <dbReference type="Proteomes" id="UP001295684"/>
    </source>
</evidence>
<dbReference type="Pfam" id="PF08825">
    <property type="entry name" value="E2_bind"/>
    <property type="match status" value="1"/>
</dbReference>
<dbReference type="InterPro" id="IPR030468">
    <property type="entry name" value="Uba3_N"/>
</dbReference>
<evidence type="ECO:0000256" key="9">
    <source>
        <dbReference type="ARBA" id="ARBA00024626"/>
    </source>
</evidence>
<comment type="pathway">
    <text evidence="1 11">Protein modification; protein neddylation.</text>
</comment>
<name>A0AAD1XD97_EUPCR</name>
<dbReference type="PANTHER" id="PTHR10953:SF6">
    <property type="entry name" value="NEDD8-ACTIVATING ENZYME E1 CATALYTIC SUBUNIT"/>
    <property type="match status" value="1"/>
</dbReference>
<evidence type="ECO:0000256" key="8">
    <source>
        <dbReference type="ARBA" id="ARBA00023624"/>
    </source>
</evidence>
<dbReference type="InterPro" id="IPR035985">
    <property type="entry name" value="Ubiquitin-activating_enz"/>
</dbReference>
<dbReference type="InterPro" id="IPR023318">
    <property type="entry name" value="Ub_act_enz_dom_a_sf"/>
</dbReference>
<evidence type="ECO:0000256" key="4">
    <source>
        <dbReference type="ARBA" id="ARBA00022598"/>
    </source>
</evidence>
<comment type="similarity">
    <text evidence="2 11">Belongs to the ubiquitin-activating E1 family. UBA3 subfamily.</text>
</comment>
<dbReference type="SMART" id="SM01181">
    <property type="entry name" value="E2_bind"/>
    <property type="match status" value="1"/>
</dbReference>
<keyword evidence="5 11" id="KW-0547">Nucleotide-binding</keyword>
<proteinExistence type="inferred from homology"/>
<dbReference type="Gene3D" id="3.40.50.720">
    <property type="entry name" value="NAD(P)-binding Rossmann-like Domain"/>
    <property type="match status" value="1"/>
</dbReference>
<dbReference type="SUPFAM" id="SSF69572">
    <property type="entry name" value="Activating enzymes of the ubiquitin-like proteins"/>
    <property type="match status" value="1"/>
</dbReference>
<comment type="caution">
    <text evidence="13">The sequence shown here is derived from an EMBL/GenBank/DDBJ whole genome shotgun (WGS) entry which is preliminary data.</text>
</comment>
<dbReference type="GO" id="GO:0005737">
    <property type="term" value="C:cytoplasm"/>
    <property type="evidence" value="ECO:0007669"/>
    <property type="project" value="TreeGrafter"/>
</dbReference>
<feature type="active site" description="Glycyl thioester intermediate" evidence="10">
    <location>
        <position position="210"/>
    </location>
</feature>
<dbReference type="Pfam" id="PF00899">
    <property type="entry name" value="ThiF"/>
    <property type="match status" value="1"/>
</dbReference>
<dbReference type="Gene3D" id="1.10.10.520">
    <property type="entry name" value="Ubiquitin activating enzymes (Uba3). Chain: B, domain 2"/>
    <property type="match status" value="1"/>
</dbReference>
<reference evidence="13" key="1">
    <citation type="submission" date="2023-07" db="EMBL/GenBank/DDBJ databases">
        <authorList>
            <consortium name="AG Swart"/>
            <person name="Singh M."/>
            <person name="Singh A."/>
            <person name="Seah K."/>
            <person name="Emmerich C."/>
        </authorList>
    </citation>
    <scope>NUCLEOTIDE SEQUENCE</scope>
    <source>
        <strain evidence="13">DP1</strain>
    </source>
</reference>
<feature type="domain" description="E2 binding" evidence="12">
    <location>
        <begin position="344"/>
        <end position="430"/>
    </location>
</feature>
<evidence type="ECO:0000256" key="7">
    <source>
        <dbReference type="ARBA" id="ARBA00022840"/>
    </source>
</evidence>
<dbReference type="GO" id="GO:0005634">
    <property type="term" value="C:nucleus"/>
    <property type="evidence" value="ECO:0007669"/>
    <property type="project" value="TreeGrafter"/>
</dbReference>
<dbReference type="InterPro" id="IPR014929">
    <property type="entry name" value="E2-binding"/>
</dbReference>
<dbReference type="GO" id="GO:0019781">
    <property type="term" value="F:NEDD8 activating enzyme activity"/>
    <property type="evidence" value="ECO:0007669"/>
    <property type="project" value="UniProtKB-UniRule"/>
</dbReference>
<keyword evidence="4 11" id="KW-0436">Ligase</keyword>
<dbReference type="CDD" id="cd01488">
    <property type="entry name" value="Uba3_RUB"/>
    <property type="match status" value="1"/>
</dbReference>
<protein>
    <recommendedName>
        <fullName evidence="3 11">NEDD8-activating enzyme E1 catalytic subunit</fullName>
        <ecNumber evidence="8 11">6.2.1.64</ecNumber>
    </recommendedName>
</protein>
<evidence type="ECO:0000256" key="2">
    <source>
        <dbReference type="ARBA" id="ARBA00006310"/>
    </source>
</evidence>
<dbReference type="InterPro" id="IPR033127">
    <property type="entry name" value="UBQ-activ_enz_E1_Cys_AS"/>
</dbReference>
<evidence type="ECO:0000256" key="11">
    <source>
        <dbReference type="RuleBase" id="RU368009"/>
    </source>
</evidence>
<evidence type="ECO:0000313" key="13">
    <source>
        <dbReference type="EMBL" id="CAI2370135.1"/>
    </source>
</evidence>
<accession>A0AAD1XD97</accession>
<dbReference type="FunFam" id="1.10.10.520:FF:000001">
    <property type="entry name" value="NEDD8-activating enzyme E1 catalytic subunit"/>
    <property type="match status" value="1"/>
</dbReference>
<evidence type="ECO:0000256" key="6">
    <source>
        <dbReference type="ARBA" id="ARBA00022786"/>
    </source>
</evidence>
<keyword evidence="14" id="KW-1185">Reference proteome</keyword>
<keyword evidence="7 11" id="KW-0067">ATP-binding</keyword>